<keyword evidence="3" id="KW-0378">Hydrolase</keyword>
<dbReference type="Proteomes" id="UP000077037">
    <property type="component" value="Unassembled WGS sequence"/>
</dbReference>
<keyword evidence="1" id="KW-0479">Metal-binding</keyword>
<dbReference type="PANTHER" id="PTHR11820:SF90">
    <property type="entry name" value="FLUTATHIONE S-TRANSFERASE"/>
    <property type="match status" value="1"/>
</dbReference>
<protein>
    <submittedName>
        <fullName evidence="3">Fumarylacetoacetate (FAA) hydrolase</fullName>
    </submittedName>
</protein>
<feature type="domain" description="Fumarylacetoacetase-like C-terminal" evidence="2">
    <location>
        <begin position="28"/>
        <end position="226"/>
    </location>
</feature>
<name>A0A157PD96_9BORD</name>
<dbReference type="GO" id="GO:0046872">
    <property type="term" value="F:metal ion binding"/>
    <property type="evidence" value="ECO:0007669"/>
    <property type="project" value="UniProtKB-KW"/>
</dbReference>
<evidence type="ECO:0000259" key="2">
    <source>
        <dbReference type="Pfam" id="PF01557"/>
    </source>
</evidence>
<evidence type="ECO:0000313" key="3">
    <source>
        <dbReference type="EMBL" id="SAI31585.1"/>
    </source>
</evidence>
<gene>
    <name evidence="3" type="primary">ycgM_1</name>
    <name evidence="3" type="ORF">SAMEA1982600_02536</name>
</gene>
<dbReference type="OrthoDB" id="9805307at2"/>
<dbReference type="PANTHER" id="PTHR11820">
    <property type="entry name" value="ACYLPYRUVASE"/>
    <property type="match status" value="1"/>
</dbReference>
<dbReference type="Gene3D" id="3.90.850.10">
    <property type="entry name" value="Fumarylacetoacetase-like, C-terminal domain"/>
    <property type="match status" value="1"/>
</dbReference>
<evidence type="ECO:0000313" key="4">
    <source>
        <dbReference type="Proteomes" id="UP000077037"/>
    </source>
</evidence>
<dbReference type="Pfam" id="PF01557">
    <property type="entry name" value="FAA_hydrolase"/>
    <property type="match status" value="1"/>
</dbReference>
<dbReference type="AlphaFoldDB" id="A0A157PD96"/>
<dbReference type="GO" id="GO:0018773">
    <property type="term" value="F:acetylpyruvate hydrolase activity"/>
    <property type="evidence" value="ECO:0007669"/>
    <property type="project" value="TreeGrafter"/>
</dbReference>
<proteinExistence type="predicted"/>
<dbReference type="EMBL" id="FKBS01000014">
    <property type="protein sequence ID" value="SAI31585.1"/>
    <property type="molecule type" value="Genomic_DNA"/>
</dbReference>
<organism evidence="3 4">
    <name type="scientific">Bordetella ansorpii</name>
    <dbReference type="NCBI Taxonomy" id="288768"/>
    <lineage>
        <taxon>Bacteria</taxon>
        <taxon>Pseudomonadati</taxon>
        <taxon>Pseudomonadota</taxon>
        <taxon>Betaproteobacteria</taxon>
        <taxon>Burkholderiales</taxon>
        <taxon>Alcaligenaceae</taxon>
        <taxon>Bordetella</taxon>
    </lineage>
</organism>
<accession>A0A157PD96</accession>
<dbReference type="SUPFAM" id="SSF56529">
    <property type="entry name" value="FAH"/>
    <property type="match status" value="1"/>
</dbReference>
<evidence type="ECO:0000256" key="1">
    <source>
        <dbReference type="ARBA" id="ARBA00022723"/>
    </source>
</evidence>
<sequence>MTDFVFPAQAITALPIVGSAARFPVGRVFCIGRNYPWRLDEPAPAQMPAWFMKPANAVFPAQGVLPYPPGTQAFCHEIELVVAIGLGGRDIDPAHVEARHVWGYAAGLDMTRRDLQQQAKQAGGPWEPAKAFDHSAPCTPLAPVSLCGHPGRGAIWLSVNGRERQRSDLSNLSWPVPELIAMLSRSVTLMPGDLVFTGTPAGVDTLQPGDEIRAGIEGVGQLAMTVSGAVNAVLADFSPDATRRRATPDLPNPNYAGALP</sequence>
<reference evidence="3 4" key="1">
    <citation type="submission" date="2016-03" db="EMBL/GenBank/DDBJ databases">
        <authorList>
            <consortium name="Pathogen Informatics"/>
        </authorList>
    </citation>
    <scope>NUCLEOTIDE SEQUENCE [LARGE SCALE GENOMIC DNA]</scope>
    <source>
        <strain evidence="3 4">NCTC13364</strain>
    </source>
</reference>
<dbReference type="RefSeq" id="WP_082887214.1">
    <property type="nucleotide sequence ID" value="NZ_FKBS01000014.1"/>
</dbReference>
<dbReference type="InterPro" id="IPR036663">
    <property type="entry name" value="Fumarylacetoacetase_C_sf"/>
</dbReference>
<dbReference type="InterPro" id="IPR011234">
    <property type="entry name" value="Fumarylacetoacetase-like_C"/>
</dbReference>